<keyword evidence="2" id="KW-1185">Reference proteome</keyword>
<comment type="caution">
    <text evidence="1">The sequence shown here is derived from an EMBL/GenBank/DDBJ whole genome shotgun (WGS) entry which is preliminary data.</text>
</comment>
<evidence type="ECO:0000313" key="2">
    <source>
        <dbReference type="Proteomes" id="UP000499080"/>
    </source>
</evidence>
<evidence type="ECO:0000313" key="1">
    <source>
        <dbReference type="EMBL" id="GBL87720.1"/>
    </source>
</evidence>
<organism evidence="1 2">
    <name type="scientific">Araneus ventricosus</name>
    <name type="common">Orbweaver spider</name>
    <name type="synonym">Epeira ventricosa</name>
    <dbReference type="NCBI Taxonomy" id="182803"/>
    <lineage>
        <taxon>Eukaryota</taxon>
        <taxon>Metazoa</taxon>
        <taxon>Ecdysozoa</taxon>
        <taxon>Arthropoda</taxon>
        <taxon>Chelicerata</taxon>
        <taxon>Arachnida</taxon>
        <taxon>Araneae</taxon>
        <taxon>Araneomorphae</taxon>
        <taxon>Entelegynae</taxon>
        <taxon>Araneoidea</taxon>
        <taxon>Araneidae</taxon>
        <taxon>Araneus</taxon>
    </lineage>
</organism>
<dbReference type="Proteomes" id="UP000499080">
    <property type="component" value="Unassembled WGS sequence"/>
</dbReference>
<sequence length="111" mass="12868">MHRIAGLPTNMYRHFLETREGNFHGHSEIWSDIYHRTSSLDKLQRILGTKKPPVHTTDIKLRHDNAAPHDENWPDGMHRVYRVSESNVPNLNSRLKKSISDTLAILFKIGC</sequence>
<name>A0A4Y2B684_ARAVE</name>
<dbReference type="AlphaFoldDB" id="A0A4Y2B684"/>
<proteinExistence type="predicted"/>
<protein>
    <submittedName>
        <fullName evidence="1">Uncharacterized protein</fullName>
    </submittedName>
</protein>
<gene>
    <name evidence="1" type="ORF">AVEN_81337_1</name>
</gene>
<dbReference type="EMBL" id="BGPR01000055">
    <property type="protein sequence ID" value="GBL87720.1"/>
    <property type="molecule type" value="Genomic_DNA"/>
</dbReference>
<reference evidence="1 2" key="1">
    <citation type="journal article" date="2019" name="Sci. Rep.">
        <title>Orb-weaving spider Araneus ventricosus genome elucidates the spidroin gene catalogue.</title>
        <authorList>
            <person name="Kono N."/>
            <person name="Nakamura H."/>
            <person name="Ohtoshi R."/>
            <person name="Moran D.A.P."/>
            <person name="Shinohara A."/>
            <person name="Yoshida Y."/>
            <person name="Fujiwara M."/>
            <person name="Mori M."/>
            <person name="Tomita M."/>
            <person name="Arakawa K."/>
        </authorList>
    </citation>
    <scope>NUCLEOTIDE SEQUENCE [LARGE SCALE GENOMIC DNA]</scope>
</reference>
<accession>A0A4Y2B684</accession>